<dbReference type="InterPro" id="IPR000873">
    <property type="entry name" value="AMP-dep_synth/lig_dom"/>
</dbReference>
<feature type="domain" description="AMP-binding enzyme C-terminal" evidence="2">
    <location>
        <begin position="389"/>
        <end position="468"/>
    </location>
</feature>
<evidence type="ECO:0000313" key="4">
    <source>
        <dbReference type="Proteomes" id="UP000005317"/>
    </source>
</evidence>
<dbReference type="SUPFAM" id="SSF56801">
    <property type="entry name" value="Acetyl-CoA synthetase-like"/>
    <property type="match status" value="1"/>
</dbReference>
<evidence type="ECO:0000259" key="2">
    <source>
        <dbReference type="Pfam" id="PF13193"/>
    </source>
</evidence>
<dbReference type="InterPro" id="IPR025110">
    <property type="entry name" value="AMP-bd_C"/>
</dbReference>
<dbReference type="EMBL" id="JH651384">
    <property type="protein sequence ID" value="EIJ36875.1"/>
    <property type="molecule type" value="Genomic_DNA"/>
</dbReference>
<evidence type="ECO:0000259" key="1">
    <source>
        <dbReference type="Pfam" id="PF00501"/>
    </source>
</evidence>
<dbReference type="Proteomes" id="UP000005317">
    <property type="component" value="Unassembled WGS sequence"/>
</dbReference>
<accession>A0A656HP99</accession>
<dbReference type="PANTHER" id="PTHR43767:SF10">
    <property type="entry name" value="SURFACTIN SYNTHASE SUBUNIT 1"/>
    <property type="match status" value="1"/>
</dbReference>
<dbReference type="InterPro" id="IPR045851">
    <property type="entry name" value="AMP-bd_C_sf"/>
</dbReference>
<gene>
    <name evidence="3" type="ORF">Thini_4395</name>
</gene>
<sequence length="480" mass="52720">MPTTSFAALLDGLTRTASLGSNTLGDLGTQVCYQELPAYLQAVEKRLQALGIQHDECIAFECQNTTAALLVMLSLFYRGQHLLLLPPEASPLKEPGFKPDIPAFCKTHLTVANGETNTGSIADLLHSYPHEQYDPQAFANIQTHGERLLLLRTSGSMGDAKIVRFSHAKLLGNAANCTERFGLKASSRVTIAVPVFHMYGLGAGFIPSLLAGASINVQANTNILRFLENERSFKPDVVYLNPTLATMLLKGRRSKQAFTRTISAGAAFPEKLYEEYRERFGLLTNLYGSTEMGAAATTVAHLDGDRPNRLLPLSSVAMLIEPDSQALHCLHPYGFDGYLNSRGETLPVSTHPYNTGDVARQLDDGRIELLGRQSDSTNRAGFLVQFADVENALLRTHTVEQAVVLCSDEETVRGQKLYAFCIAGKNTPEEQPVTAESIRQACFEYLPRYAVPDEIILQKTLPLSPSGKVDRRILQQHIKE</sequence>
<dbReference type="InterPro" id="IPR050237">
    <property type="entry name" value="ATP-dep_AMP-bd_enzyme"/>
</dbReference>
<dbReference type="InterPro" id="IPR042099">
    <property type="entry name" value="ANL_N_sf"/>
</dbReference>
<feature type="domain" description="AMP-dependent synthetase/ligase" evidence="1">
    <location>
        <begin position="148"/>
        <end position="307"/>
    </location>
</feature>
<protein>
    <submittedName>
        <fullName evidence="3">AMP-dependent synthetase and ligase</fullName>
    </submittedName>
</protein>
<name>A0A656HP99_THINJ</name>
<keyword evidence="3" id="KW-0436">Ligase</keyword>
<reference evidence="4" key="1">
    <citation type="journal article" date="2011" name="Stand. Genomic Sci.">
        <title>Genome sequence of the filamentous, gliding Thiothrix nivea neotype strain (JP2(T)).</title>
        <authorList>
            <person name="Lapidus A."/>
            <person name="Nolan M."/>
            <person name="Lucas S."/>
            <person name="Glavina Del Rio T."/>
            <person name="Tice H."/>
            <person name="Cheng J.F."/>
            <person name="Tapia R."/>
            <person name="Han C."/>
            <person name="Goodwin L."/>
            <person name="Pitluck S."/>
            <person name="Liolios K."/>
            <person name="Pagani I."/>
            <person name="Ivanova N."/>
            <person name="Huntemann M."/>
            <person name="Mavromatis K."/>
            <person name="Mikhailova N."/>
            <person name="Pati A."/>
            <person name="Chen A."/>
            <person name="Palaniappan K."/>
            <person name="Land M."/>
            <person name="Brambilla E.M."/>
            <person name="Rohde M."/>
            <person name="Abt B."/>
            <person name="Verbarg S."/>
            <person name="Goker M."/>
            <person name="Bristow J."/>
            <person name="Eisen J.A."/>
            <person name="Markowitz V."/>
            <person name="Hugenholtz P."/>
            <person name="Kyrpides N.C."/>
            <person name="Klenk H.P."/>
            <person name="Woyke T."/>
        </authorList>
    </citation>
    <scope>NUCLEOTIDE SEQUENCE [LARGE SCALE GENOMIC DNA]</scope>
    <source>
        <strain evidence="4">ATCC 35100 / DSM 5205 / JP2</strain>
    </source>
</reference>
<dbReference type="Gene3D" id="3.40.50.12780">
    <property type="entry name" value="N-terminal domain of ligase-like"/>
    <property type="match status" value="1"/>
</dbReference>
<dbReference type="AlphaFoldDB" id="A0A656HP99"/>
<organism evidence="3 4">
    <name type="scientific">Thiothrix nivea (strain ATCC 35100 / DSM 5205 / JP2)</name>
    <dbReference type="NCBI Taxonomy" id="870187"/>
    <lineage>
        <taxon>Bacteria</taxon>
        <taxon>Pseudomonadati</taxon>
        <taxon>Pseudomonadota</taxon>
        <taxon>Gammaproteobacteria</taxon>
        <taxon>Thiotrichales</taxon>
        <taxon>Thiotrichaceae</taxon>
        <taxon>Thiothrix</taxon>
    </lineage>
</organism>
<dbReference type="Pfam" id="PF00501">
    <property type="entry name" value="AMP-binding"/>
    <property type="match status" value="1"/>
</dbReference>
<dbReference type="Gene3D" id="3.30.300.30">
    <property type="match status" value="1"/>
</dbReference>
<dbReference type="Pfam" id="PF13193">
    <property type="entry name" value="AMP-binding_C"/>
    <property type="match status" value="1"/>
</dbReference>
<proteinExistence type="predicted"/>
<dbReference type="PANTHER" id="PTHR43767">
    <property type="entry name" value="LONG-CHAIN-FATTY-ACID--COA LIGASE"/>
    <property type="match status" value="1"/>
</dbReference>
<dbReference type="CDD" id="cd04433">
    <property type="entry name" value="AFD_class_I"/>
    <property type="match status" value="1"/>
</dbReference>
<dbReference type="GO" id="GO:0016877">
    <property type="term" value="F:ligase activity, forming carbon-sulfur bonds"/>
    <property type="evidence" value="ECO:0007669"/>
    <property type="project" value="UniProtKB-ARBA"/>
</dbReference>
<keyword evidence="4" id="KW-1185">Reference proteome</keyword>
<evidence type="ECO:0000313" key="3">
    <source>
        <dbReference type="EMBL" id="EIJ36875.1"/>
    </source>
</evidence>